<evidence type="ECO:0000313" key="1">
    <source>
        <dbReference type="EMBL" id="CAH1634701.1"/>
    </source>
</evidence>
<dbReference type="AlphaFoldDB" id="A0A9P0HSV6"/>
<proteinExistence type="predicted"/>
<sequence>MVDKLFDTFNGHSYQNSEKMYKRALRQNSPHFKLWDDLLPVLKSMRFKVEKKLQDGTISTKFEQVPSLRNWISNINVYKEMFKYLKETHNVSSLLTRNINQDPLENFFCNIRSNGVRNTSSTSLVHLKLCL</sequence>
<keyword evidence="2" id="KW-1185">Reference proteome</keyword>
<gene>
    <name evidence="1" type="ORF">SPLIT_LOCUS63</name>
</gene>
<protein>
    <submittedName>
        <fullName evidence="1">Uncharacterized protein</fullName>
    </submittedName>
</protein>
<accession>A0A9P0HSV6</accession>
<evidence type="ECO:0000313" key="2">
    <source>
        <dbReference type="Proteomes" id="UP001153321"/>
    </source>
</evidence>
<dbReference type="Proteomes" id="UP001153321">
    <property type="component" value="Chromosome 1"/>
</dbReference>
<organism evidence="1 2">
    <name type="scientific">Spodoptera littoralis</name>
    <name type="common">Egyptian cotton leafworm</name>
    <dbReference type="NCBI Taxonomy" id="7109"/>
    <lineage>
        <taxon>Eukaryota</taxon>
        <taxon>Metazoa</taxon>
        <taxon>Ecdysozoa</taxon>
        <taxon>Arthropoda</taxon>
        <taxon>Hexapoda</taxon>
        <taxon>Insecta</taxon>
        <taxon>Pterygota</taxon>
        <taxon>Neoptera</taxon>
        <taxon>Endopterygota</taxon>
        <taxon>Lepidoptera</taxon>
        <taxon>Glossata</taxon>
        <taxon>Ditrysia</taxon>
        <taxon>Noctuoidea</taxon>
        <taxon>Noctuidae</taxon>
        <taxon>Amphipyrinae</taxon>
        <taxon>Spodoptera</taxon>
    </lineage>
</organism>
<name>A0A9P0HSV6_SPOLI</name>
<reference evidence="1" key="1">
    <citation type="submission" date="2022-02" db="EMBL/GenBank/DDBJ databases">
        <authorList>
            <person name="King R."/>
        </authorList>
    </citation>
    <scope>NUCLEOTIDE SEQUENCE</scope>
</reference>
<dbReference type="EMBL" id="LR824532">
    <property type="protein sequence ID" value="CAH1634701.1"/>
    <property type="molecule type" value="Genomic_DNA"/>
</dbReference>